<dbReference type="RefSeq" id="WP_379714120.1">
    <property type="nucleotide sequence ID" value="NZ_JBHTBS010000008.1"/>
</dbReference>
<proteinExistence type="predicted"/>
<keyword evidence="2" id="KW-1185">Reference proteome</keyword>
<evidence type="ECO:0000313" key="2">
    <source>
        <dbReference type="Proteomes" id="UP001596472"/>
    </source>
</evidence>
<gene>
    <name evidence="1" type="ORF">ACFQY0_15535</name>
</gene>
<dbReference type="Proteomes" id="UP001596472">
    <property type="component" value="Unassembled WGS sequence"/>
</dbReference>
<dbReference type="Pfam" id="PF18937">
    <property type="entry name" value="DUF5685"/>
    <property type="match status" value="1"/>
</dbReference>
<sequence length="346" mass="37978">MFGFIASPCARCTSAEFPFWRGTFCGLARVLAREYSAPARLLVNRDATFLALLGLSLDPESPNWKNATCCNPLATPFPVDDQHPAVAHAAAVTVCGLATKLDDDHHDEGGIRKYLSRFGSAIITPAVDLAIARLNSTNFPTHDVIQRLKHQEVNEHHSPLRADESTAASFGLITAHLAELLNLPTLKPELEKIGAAHGRLVYWRDAWDDQNSDLKKGRFNPYFHLEKPTIQGRIEGAWHDFSSSLQALPYHRHSQLLTHLTDHTARRHGEFLSSEASSKDKKKKRKKDHSDHCCHHCDCCGGCDCCHSSSGSRKGGACDACFDCGPGDKGCIDCCPCDGCDCCPCN</sequence>
<reference evidence="2" key="1">
    <citation type="journal article" date="2019" name="Int. J. Syst. Evol. Microbiol.">
        <title>The Global Catalogue of Microorganisms (GCM) 10K type strain sequencing project: providing services to taxonomists for standard genome sequencing and annotation.</title>
        <authorList>
            <consortium name="The Broad Institute Genomics Platform"/>
            <consortium name="The Broad Institute Genome Sequencing Center for Infectious Disease"/>
            <person name="Wu L."/>
            <person name="Ma J."/>
        </authorList>
    </citation>
    <scope>NUCLEOTIDE SEQUENCE [LARGE SCALE GENOMIC DNA]</scope>
    <source>
        <strain evidence="2">CGMCC 4.1467</strain>
    </source>
</reference>
<comment type="caution">
    <text evidence="1">The sequence shown here is derived from an EMBL/GenBank/DDBJ whole genome shotgun (WGS) entry which is preliminary data.</text>
</comment>
<accession>A0ABW2L896</accession>
<dbReference type="InterPro" id="IPR043740">
    <property type="entry name" value="DUF5685"/>
</dbReference>
<organism evidence="1 2">
    <name type="scientific">Haloferula chungangensis</name>
    <dbReference type="NCBI Taxonomy" id="1048331"/>
    <lineage>
        <taxon>Bacteria</taxon>
        <taxon>Pseudomonadati</taxon>
        <taxon>Verrucomicrobiota</taxon>
        <taxon>Verrucomicrobiia</taxon>
        <taxon>Verrucomicrobiales</taxon>
        <taxon>Verrucomicrobiaceae</taxon>
        <taxon>Haloferula</taxon>
    </lineage>
</organism>
<protein>
    <submittedName>
        <fullName evidence="1">DUF5685 family protein</fullName>
    </submittedName>
</protein>
<evidence type="ECO:0000313" key="1">
    <source>
        <dbReference type="EMBL" id="MFC7338607.1"/>
    </source>
</evidence>
<name>A0ABW2L896_9BACT</name>
<dbReference type="EMBL" id="JBHTBS010000008">
    <property type="protein sequence ID" value="MFC7338607.1"/>
    <property type="molecule type" value="Genomic_DNA"/>
</dbReference>